<dbReference type="PRINTS" id="PR00032">
    <property type="entry name" value="HTHARAC"/>
</dbReference>
<protein>
    <submittedName>
        <fullName evidence="5">HTH-type transcriptional activator RhaS</fullName>
    </submittedName>
</protein>
<gene>
    <name evidence="5" type="primary">rhaS</name>
    <name evidence="5" type="ORF">Touem01_00019</name>
</gene>
<proteinExistence type="predicted"/>
<dbReference type="SMART" id="SM00342">
    <property type="entry name" value="HTH_ARAC"/>
    <property type="match status" value="1"/>
</dbReference>
<dbReference type="GO" id="GO:0003700">
    <property type="term" value="F:DNA-binding transcription factor activity"/>
    <property type="evidence" value="ECO:0007669"/>
    <property type="project" value="InterPro"/>
</dbReference>
<dbReference type="PANTHER" id="PTHR46796:SF6">
    <property type="entry name" value="ARAC SUBFAMILY"/>
    <property type="match status" value="1"/>
</dbReference>
<dbReference type="EMBL" id="PP179325">
    <property type="protein sequence ID" value="XAI70548.1"/>
    <property type="molecule type" value="Genomic_DNA"/>
</dbReference>
<dbReference type="Gene3D" id="1.10.10.60">
    <property type="entry name" value="Homeodomain-like"/>
    <property type="match status" value="2"/>
</dbReference>
<dbReference type="InterPro" id="IPR009057">
    <property type="entry name" value="Homeodomain-like_sf"/>
</dbReference>
<keyword evidence="1" id="KW-0805">Transcription regulation</keyword>
<name>A0AAU6W2H7_9VIRU</name>
<dbReference type="Pfam" id="PF12833">
    <property type="entry name" value="HTH_18"/>
    <property type="match status" value="1"/>
</dbReference>
<reference evidence="5" key="1">
    <citation type="journal article" date="2024" name="J. Gen. Virol.">
        <title>Novel phages of Pseudomonas syringae unveil numerous potential auxiliary metabolic genes.</title>
        <authorList>
            <person name="Feltin C."/>
            <person name="Garneau J.R."/>
            <person name="Morris C.E."/>
            <person name="Berard A."/>
            <person name="Torres-Barcelo C."/>
        </authorList>
    </citation>
    <scope>NUCLEOTIDE SEQUENCE</scope>
</reference>
<dbReference type="PROSITE" id="PS00041">
    <property type="entry name" value="HTH_ARAC_FAMILY_1"/>
    <property type="match status" value="1"/>
</dbReference>
<organism evidence="5">
    <name type="scientific">Pseudomonas phage Touem01</name>
    <dbReference type="NCBI Taxonomy" id="3138548"/>
    <lineage>
        <taxon>Viruses</taxon>
    </lineage>
</organism>
<evidence type="ECO:0000256" key="1">
    <source>
        <dbReference type="ARBA" id="ARBA00023015"/>
    </source>
</evidence>
<keyword evidence="3" id="KW-0804">Transcription</keyword>
<dbReference type="InterPro" id="IPR018062">
    <property type="entry name" value="HTH_AraC-typ_CS"/>
</dbReference>
<dbReference type="SUPFAM" id="SSF46689">
    <property type="entry name" value="Homeodomain-like"/>
    <property type="match status" value="2"/>
</dbReference>
<evidence type="ECO:0000313" key="5">
    <source>
        <dbReference type="EMBL" id="XAI70548.1"/>
    </source>
</evidence>
<dbReference type="InterPro" id="IPR018060">
    <property type="entry name" value="HTH_AraC"/>
</dbReference>
<feature type="domain" description="HTH araC/xylS-type" evidence="4">
    <location>
        <begin position="182"/>
        <end position="280"/>
    </location>
</feature>
<dbReference type="PANTHER" id="PTHR46796">
    <property type="entry name" value="HTH-TYPE TRANSCRIPTIONAL ACTIVATOR RHAS-RELATED"/>
    <property type="match status" value="1"/>
</dbReference>
<evidence type="ECO:0000259" key="4">
    <source>
        <dbReference type="PROSITE" id="PS01124"/>
    </source>
</evidence>
<evidence type="ECO:0000256" key="2">
    <source>
        <dbReference type="ARBA" id="ARBA00023125"/>
    </source>
</evidence>
<keyword evidence="2" id="KW-0238">DNA-binding</keyword>
<sequence length="288" mass="32024">MSAIELLKGSEFSQRRIGPVSVVELTLANVEAARFPEHILCFLPDDESHTSQIWEGKAYPRKHWTIGSAAFYPSGSELTSKPDRPSKETSIRFHEDMLSRAAGGCVDMSKVDLQLADVTDPLIFSLASNVRRLASVEDIDHWPLLTESATLALAVSLLRKMSASGAAGLAPTDLKLGTARYRRVAEYVDANFHRRISLMEMAEVANLSQYHFCRMFHQQTGLSPLRYVLSRRVERARLLLLNPETSLVDVALACGFGGQSHFSTTFKTFIGVTPGEYRRNKGMVSFEV</sequence>
<dbReference type="InterPro" id="IPR050204">
    <property type="entry name" value="AraC_XylS_family_regulators"/>
</dbReference>
<evidence type="ECO:0000256" key="3">
    <source>
        <dbReference type="ARBA" id="ARBA00023163"/>
    </source>
</evidence>
<accession>A0AAU6W2H7</accession>
<dbReference type="PROSITE" id="PS01124">
    <property type="entry name" value="HTH_ARAC_FAMILY_2"/>
    <property type="match status" value="1"/>
</dbReference>
<dbReference type="InterPro" id="IPR020449">
    <property type="entry name" value="Tscrpt_reg_AraC-type_HTH"/>
</dbReference>
<dbReference type="GO" id="GO:0043565">
    <property type="term" value="F:sequence-specific DNA binding"/>
    <property type="evidence" value="ECO:0007669"/>
    <property type="project" value="InterPro"/>
</dbReference>